<evidence type="ECO:0008006" key="5">
    <source>
        <dbReference type="Google" id="ProtNLM"/>
    </source>
</evidence>
<organism evidence="3 4">
    <name type="scientific">Myroides pelagicus</name>
    <dbReference type="NCBI Taxonomy" id="270914"/>
    <lineage>
        <taxon>Bacteria</taxon>
        <taxon>Pseudomonadati</taxon>
        <taxon>Bacteroidota</taxon>
        <taxon>Flavobacteriia</taxon>
        <taxon>Flavobacteriales</taxon>
        <taxon>Flavobacteriaceae</taxon>
        <taxon>Myroides</taxon>
    </lineage>
</organism>
<dbReference type="Pfam" id="PF00149">
    <property type="entry name" value="Metallophos"/>
    <property type="match status" value="1"/>
</dbReference>
<proteinExistence type="predicted"/>
<evidence type="ECO:0000259" key="1">
    <source>
        <dbReference type="Pfam" id="PF00149"/>
    </source>
</evidence>
<accession>A0A7K1GLP8</accession>
<dbReference type="EMBL" id="WMJY01000013">
    <property type="protein sequence ID" value="MTH29746.1"/>
    <property type="molecule type" value="Genomic_DNA"/>
</dbReference>
<dbReference type="AlphaFoldDB" id="A0A7K1GLP8"/>
<dbReference type="SUPFAM" id="SSF56300">
    <property type="entry name" value="Metallo-dependent phosphatases"/>
    <property type="match status" value="1"/>
</dbReference>
<sequence length="498" mass="56747">MIRKLSIALICLTPLWVSAQKVKGKVYEDRNANAKYDIGEPVLNKVLISNGRDIVQTNQQGDYFVDAIEGLPIFVIKPSSYAPINNALNIPAFYLKVEQQSNKVITHDFGMQRVEETKDYSIALLGDMQVGIIDDIHHVEKLAVEELVVDKPTMVFPLGDLVFDELSLFKDLAHSLSLIGSPMYYVIGNHDLDFGVQDRVKNRAKSYEAVFGPSYYALVYDDELFLVLNNNYPIDDKAYVGKIDDNQKHFVKNALAAHKDKVSRVNVMMHIPVEFMQDKQDFIGLFADYEHVFVATGHTHTQYHRFFEREGQEPIHQLVAGAVCGAWWQGPHDIKGIPFAMMYDGTWKGYWRLNRTDGKHTLTYKVSGYDKDLQMSVFVPEVNQWDTLANALNDDYVYANVFAGNEHTEVEISYDGQLWLPMEYYLGVDPQFERLVLLQEAGRFKSLNVSGIVDAKRKSTHLWRTPLPKTLKKGSLIYVRATHPALGLDHTITRVYGN</sequence>
<evidence type="ECO:0000313" key="3">
    <source>
        <dbReference type="EMBL" id="MTH29746.1"/>
    </source>
</evidence>
<comment type="caution">
    <text evidence="3">The sequence shown here is derived from an EMBL/GenBank/DDBJ whole genome shotgun (WGS) entry which is preliminary data.</text>
</comment>
<reference evidence="3 4" key="1">
    <citation type="journal article" date="2006" name="Int. J. Syst. Evol. Microbiol.">
        <title>Myroides pelagicus sp. nov., isolated from seawater in Thailand.</title>
        <authorList>
            <person name="Yoon J."/>
            <person name="Maneerat S."/>
            <person name="Kawai F."/>
            <person name="Yokota A."/>
        </authorList>
    </citation>
    <scope>NUCLEOTIDE SEQUENCE [LARGE SCALE GENOMIC DNA]</scope>
    <source>
        <strain evidence="3 4">SM1T</strain>
    </source>
</reference>
<keyword evidence="4" id="KW-1185">Reference proteome</keyword>
<dbReference type="RefSeq" id="WP_155035742.1">
    <property type="nucleotide sequence ID" value="NZ_JBHTIG010000014.1"/>
</dbReference>
<dbReference type="PANTHER" id="PTHR43143:SF1">
    <property type="entry name" value="SERINE_THREONINE-PROTEIN PHOSPHATASE CPPED1"/>
    <property type="match status" value="1"/>
</dbReference>
<dbReference type="InterPro" id="IPR032288">
    <property type="entry name" value="Metallophos_C"/>
</dbReference>
<feature type="domain" description="Calcineurin-like phosphoesterase C-terminal" evidence="2">
    <location>
        <begin position="319"/>
        <end position="482"/>
    </location>
</feature>
<name>A0A7K1GLP8_9FLAO</name>
<protein>
    <recommendedName>
        <fullName evidence="5">Metallophosphoesterase</fullName>
    </recommendedName>
</protein>
<dbReference type="Gene3D" id="3.60.21.10">
    <property type="match status" value="1"/>
</dbReference>
<gene>
    <name evidence="3" type="ORF">GJV77_07420</name>
</gene>
<dbReference type="OrthoDB" id="1776264at2"/>
<dbReference type="InterPro" id="IPR029052">
    <property type="entry name" value="Metallo-depent_PP-like"/>
</dbReference>
<dbReference type="Proteomes" id="UP000488936">
    <property type="component" value="Unassembled WGS sequence"/>
</dbReference>
<dbReference type="GO" id="GO:0016787">
    <property type="term" value="F:hydrolase activity"/>
    <property type="evidence" value="ECO:0007669"/>
    <property type="project" value="InterPro"/>
</dbReference>
<evidence type="ECO:0000259" key="2">
    <source>
        <dbReference type="Pfam" id="PF16370"/>
    </source>
</evidence>
<dbReference type="Pfam" id="PF16370">
    <property type="entry name" value="MetallophosC"/>
    <property type="match status" value="1"/>
</dbReference>
<dbReference type="PANTHER" id="PTHR43143">
    <property type="entry name" value="METALLOPHOSPHOESTERASE, CALCINEURIN SUPERFAMILY"/>
    <property type="match status" value="1"/>
</dbReference>
<dbReference type="InterPro" id="IPR051918">
    <property type="entry name" value="STPP_CPPED1"/>
</dbReference>
<dbReference type="InterPro" id="IPR004843">
    <property type="entry name" value="Calcineurin-like_PHP"/>
</dbReference>
<evidence type="ECO:0000313" key="4">
    <source>
        <dbReference type="Proteomes" id="UP000488936"/>
    </source>
</evidence>
<feature type="domain" description="Calcineurin-like phosphoesterase" evidence="1">
    <location>
        <begin position="121"/>
        <end position="301"/>
    </location>
</feature>